<accession>A0ABR9TTD9</accession>
<dbReference type="RefSeq" id="WP_194141173.1">
    <property type="nucleotide sequence ID" value="NZ_PRDM01000006.1"/>
</dbReference>
<feature type="transmembrane region" description="Helical" evidence="1">
    <location>
        <begin position="48"/>
        <end position="66"/>
    </location>
</feature>
<sequence length="162" mass="19303">MRPIVDLNNLSYSKETLIYYTRLKILLRIVVMLGATAAVIYCCMNNNYWIALLTALIFFFQIPYLTESIKRRNEIQFRINDKGIQYRDGMLESWDNIENERVTYEENIGIDKERTYYFIYYIIDSGQVMKFGIEELSIGISELEHCLKIHRGRFEREKTAKV</sequence>
<reference evidence="2 3" key="1">
    <citation type="submission" date="2018-07" db="EMBL/GenBank/DDBJ databases">
        <title>Genome assembly of strain KB82.</title>
        <authorList>
            <person name="Kukolya J."/>
            <person name="Horvath B."/>
            <person name="Nagy I."/>
            <person name="Toth A."/>
        </authorList>
    </citation>
    <scope>NUCLEOTIDE SEQUENCE [LARGE SCALE GENOMIC DNA]</scope>
    <source>
        <strain evidence="2 3">Kb82</strain>
    </source>
</reference>
<name>A0ABR9TTD9_9FLAO</name>
<proteinExistence type="predicted"/>
<dbReference type="Proteomes" id="UP000640614">
    <property type="component" value="Unassembled WGS sequence"/>
</dbReference>
<evidence type="ECO:0000313" key="3">
    <source>
        <dbReference type="Proteomes" id="UP000640614"/>
    </source>
</evidence>
<keyword evidence="1" id="KW-0812">Transmembrane</keyword>
<keyword evidence="1" id="KW-0472">Membrane</keyword>
<evidence type="ECO:0008006" key="4">
    <source>
        <dbReference type="Google" id="ProtNLM"/>
    </source>
</evidence>
<comment type="caution">
    <text evidence="2">The sequence shown here is derived from an EMBL/GenBank/DDBJ whole genome shotgun (WGS) entry which is preliminary data.</text>
</comment>
<organism evidence="2 3">
    <name type="scientific">Flavobacterium hungaricum</name>
    <dbReference type="NCBI Taxonomy" id="2082725"/>
    <lineage>
        <taxon>Bacteria</taxon>
        <taxon>Pseudomonadati</taxon>
        <taxon>Bacteroidota</taxon>
        <taxon>Flavobacteriia</taxon>
        <taxon>Flavobacteriales</taxon>
        <taxon>Flavobacteriaceae</taxon>
        <taxon>Flavobacterium</taxon>
    </lineage>
</organism>
<dbReference type="EMBL" id="PRDM01000006">
    <property type="protein sequence ID" value="MBE8728064.1"/>
    <property type="molecule type" value="Genomic_DNA"/>
</dbReference>
<gene>
    <name evidence="2" type="ORF">C4F50_24365</name>
</gene>
<keyword evidence="1" id="KW-1133">Transmembrane helix</keyword>
<protein>
    <recommendedName>
        <fullName evidence="4">YcxB-like protein domain-containing protein</fullName>
    </recommendedName>
</protein>
<evidence type="ECO:0000256" key="1">
    <source>
        <dbReference type="SAM" id="Phobius"/>
    </source>
</evidence>
<evidence type="ECO:0000313" key="2">
    <source>
        <dbReference type="EMBL" id="MBE8728064.1"/>
    </source>
</evidence>
<keyword evidence="3" id="KW-1185">Reference proteome</keyword>
<feature type="transmembrane region" description="Helical" evidence="1">
    <location>
        <begin position="25"/>
        <end position="42"/>
    </location>
</feature>